<keyword evidence="1" id="KW-0479">Metal-binding</keyword>
<evidence type="ECO:0000256" key="2">
    <source>
        <dbReference type="ARBA" id="ARBA00022737"/>
    </source>
</evidence>
<dbReference type="AlphaFoldDB" id="A0A667WK11"/>
<dbReference type="InParanoid" id="A0A667WK11"/>
<feature type="compositionally biased region" description="Polar residues" evidence="6">
    <location>
        <begin position="159"/>
        <end position="195"/>
    </location>
</feature>
<feature type="compositionally biased region" description="Low complexity" evidence="6">
    <location>
        <begin position="292"/>
        <end position="303"/>
    </location>
</feature>
<proteinExistence type="predicted"/>
<evidence type="ECO:0000256" key="5">
    <source>
        <dbReference type="PROSITE-ProRule" id="PRU00042"/>
    </source>
</evidence>
<dbReference type="RefSeq" id="XP_029932859.1">
    <property type="nucleotide sequence ID" value="XM_030076999.1"/>
</dbReference>
<organism evidence="8 9">
    <name type="scientific">Myripristis murdjan</name>
    <name type="common">pinecone soldierfish</name>
    <dbReference type="NCBI Taxonomy" id="586833"/>
    <lineage>
        <taxon>Eukaryota</taxon>
        <taxon>Metazoa</taxon>
        <taxon>Chordata</taxon>
        <taxon>Craniata</taxon>
        <taxon>Vertebrata</taxon>
        <taxon>Euteleostomi</taxon>
        <taxon>Actinopterygii</taxon>
        <taxon>Neopterygii</taxon>
        <taxon>Teleostei</taxon>
        <taxon>Neoteleostei</taxon>
        <taxon>Acanthomorphata</taxon>
        <taxon>Holocentriformes</taxon>
        <taxon>Holocentridae</taxon>
        <taxon>Myripristis</taxon>
    </lineage>
</organism>
<sequence>MPSTADMTMFHSQLSSIMEKLVISAITEINKLMVDYCALLRLELNREKLDNGMLRKKLRLVLTNADQGVHFTTGELLDECQNAAENGSNRAGLQLYSGQRESIAGWKDGAQTTEAEEALRLADCKTEAVIVKHEQVHEEAAADGQLQLKAPALSPGSPLVSQQQDAAEPGTSSPTGWQFCSQPPEGSTEQSTSFKQAVDMEQQLSLSPAAGQLTDVELHIKREAESPDLSASPGVDLDNGFEFQPGMLSQMYPDSLPDTPVLAYYNFSLASKSQHTSAPGDPPDMSLYEQYSADGDASGHSSSQTGSRPHCSREPYLMASRASECIKYVCEDCGKGFPFLSVMKRHRLTHTGERTQHCGQCGMSFIRRSHLRRHELLHSGLRPFACQLCGRQFSRRAHLNTHMKTHRR</sequence>
<protein>
    <submittedName>
        <fullName evidence="8">Zinc finger protein 316-like</fullName>
    </submittedName>
</protein>
<dbReference type="GeneTree" id="ENSGT01150000286953"/>
<dbReference type="Proteomes" id="UP000472263">
    <property type="component" value="Chromosome 1"/>
</dbReference>
<reference evidence="8" key="3">
    <citation type="submission" date="2025-09" db="UniProtKB">
        <authorList>
            <consortium name="Ensembl"/>
        </authorList>
    </citation>
    <scope>IDENTIFICATION</scope>
</reference>
<reference evidence="8" key="1">
    <citation type="submission" date="2019-06" db="EMBL/GenBank/DDBJ databases">
        <authorList>
            <consortium name="Wellcome Sanger Institute Data Sharing"/>
        </authorList>
    </citation>
    <scope>NUCLEOTIDE SEQUENCE [LARGE SCALE GENOMIC DNA]</scope>
</reference>
<keyword evidence="3 5" id="KW-0863">Zinc-finger</keyword>
<reference evidence="8" key="2">
    <citation type="submission" date="2025-08" db="UniProtKB">
        <authorList>
            <consortium name="Ensembl"/>
        </authorList>
    </citation>
    <scope>IDENTIFICATION</scope>
</reference>
<keyword evidence="9" id="KW-1185">Reference proteome</keyword>
<evidence type="ECO:0000313" key="9">
    <source>
        <dbReference type="Proteomes" id="UP000472263"/>
    </source>
</evidence>
<feature type="domain" description="C2H2-type" evidence="7">
    <location>
        <begin position="356"/>
        <end position="383"/>
    </location>
</feature>
<dbReference type="InterPro" id="IPR036236">
    <property type="entry name" value="Znf_C2H2_sf"/>
</dbReference>
<evidence type="ECO:0000259" key="7">
    <source>
        <dbReference type="PROSITE" id="PS50157"/>
    </source>
</evidence>
<evidence type="ECO:0000256" key="6">
    <source>
        <dbReference type="SAM" id="MobiDB-lite"/>
    </source>
</evidence>
<feature type="domain" description="C2H2-type" evidence="7">
    <location>
        <begin position="384"/>
        <end position="408"/>
    </location>
</feature>
<keyword evidence="2" id="KW-0677">Repeat</keyword>
<dbReference type="FunFam" id="3.30.160.60:FF:000534">
    <property type="entry name" value="zinc finger protein 674"/>
    <property type="match status" value="1"/>
</dbReference>
<dbReference type="FunFam" id="3.30.160.60:FF:000446">
    <property type="entry name" value="Zinc finger protein"/>
    <property type="match status" value="1"/>
</dbReference>
<feature type="region of interest" description="Disordered" evidence="6">
    <location>
        <begin position="150"/>
        <end position="195"/>
    </location>
</feature>
<name>A0A667WK11_9TELE</name>
<evidence type="ECO:0000256" key="1">
    <source>
        <dbReference type="ARBA" id="ARBA00022723"/>
    </source>
</evidence>
<dbReference type="OrthoDB" id="654211at2759"/>
<gene>
    <name evidence="8" type="primary">LOC115377059</name>
</gene>
<feature type="region of interest" description="Disordered" evidence="6">
    <location>
        <begin position="273"/>
        <end position="312"/>
    </location>
</feature>
<evidence type="ECO:0000313" key="8">
    <source>
        <dbReference type="Ensembl" id="ENSMMDP00005001927.1"/>
    </source>
</evidence>
<dbReference type="Gene3D" id="3.30.160.60">
    <property type="entry name" value="Classic Zinc Finger"/>
    <property type="match status" value="3"/>
</dbReference>
<dbReference type="SUPFAM" id="SSF57667">
    <property type="entry name" value="beta-beta-alpha zinc fingers"/>
    <property type="match status" value="2"/>
</dbReference>
<dbReference type="GeneID" id="115377059"/>
<keyword evidence="4" id="KW-0862">Zinc</keyword>
<dbReference type="PROSITE" id="PS00028">
    <property type="entry name" value="ZINC_FINGER_C2H2_1"/>
    <property type="match status" value="3"/>
</dbReference>
<accession>A0A667WK11</accession>
<dbReference type="InterPro" id="IPR013087">
    <property type="entry name" value="Znf_C2H2_type"/>
</dbReference>
<dbReference type="SMART" id="SM00355">
    <property type="entry name" value="ZnF_C2H2"/>
    <property type="match status" value="3"/>
</dbReference>
<dbReference type="PANTHER" id="PTHR23235">
    <property type="entry name" value="KRUEPPEL-LIKE TRANSCRIPTION FACTOR"/>
    <property type="match status" value="1"/>
</dbReference>
<evidence type="ECO:0000256" key="4">
    <source>
        <dbReference type="ARBA" id="ARBA00022833"/>
    </source>
</evidence>
<dbReference type="Pfam" id="PF00096">
    <property type="entry name" value="zf-C2H2"/>
    <property type="match status" value="3"/>
</dbReference>
<feature type="domain" description="C2H2-type" evidence="7">
    <location>
        <begin position="328"/>
        <end position="355"/>
    </location>
</feature>
<dbReference type="Ensembl" id="ENSMMDT00005001961.1">
    <property type="protein sequence ID" value="ENSMMDP00005001927.1"/>
    <property type="gene ID" value="ENSMMDG00005001029.1"/>
</dbReference>
<evidence type="ECO:0000256" key="3">
    <source>
        <dbReference type="ARBA" id="ARBA00022771"/>
    </source>
</evidence>
<dbReference type="GO" id="GO:0008270">
    <property type="term" value="F:zinc ion binding"/>
    <property type="evidence" value="ECO:0007669"/>
    <property type="project" value="UniProtKB-KW"/>
</dbReference>
<dbReference type="PROSITE" id="PS50157">
    <property type="entry name" value="ZINC_FINGER_C2H2_2"/>
    <property type="match status" value="3"/>
</dbReference>